<dbReference type="EMBL" id="JBBUTF010000006">
    <property type="protein sequence ID" value="MEK8025944.1"/>
    <property type="molecule type" value="Genomic_DNA"/>
</dbReference>
<dbReference type="InterPro" id="IPR004370">
    <property type="entry name" value="4-OT-like_dom"/>
</dbReference>
<proteinExistence type="inferred from homology"/>
<evidence type="ECO:0000313" key="4">
    <source>
        <dbReference type="EMBL" id="MEK8025944.1"/>
    </source>
</evidence>
<dbReference type="PANTHER" id="PTHR35530:SF1">
    <property type="entry name" value="2-HYDROXYMUCONATE TAUTOMERASE"/>
    <property type="match status" value="1"/>
</dbReference>
<dbReference type="Pfam" id="PF01361">
    <property type="entry name" value="Tautomerase"/>
    <property type="match status" value="1"/>
</dbReference>
<name>A0ABU9B7T6_9BURK</name>
<evidence type="ECO:0000256" key="2">
    <source>
        <dbReference type="ARBA" id="ARBA00023235"/>
    </source>
</evidence>
<organism evidence="4 5">
    <name type="scientific">Pseudaquabacterium rugosum</name>
    <dbReference type="NCBI Taxonomy" id="2984194"/>
    <lineage>
        <taxon>Bacteria</taxon>
        <taxon>Pseudomonadati</taxon>
        <taxon>Pseudomonadota</taxon>
        <taxon>Betaproteobacteria</taxon>
        <taxon>Burkholderiales</taxon>
        <taxon>Sphaerotilaceae</taxon>
        <taxon>Pseudaquabacterium</taxon>
    </lineage>
</organism>
<reference evidence="4 5" key="1">
    <citation type="submission" date="2024-04" db="EMBL/GenBank/DDBJ databases">
        <title>Novel species of the genus Ideonella isolated from streams.</title>
        <authorList>
            <person name="Lu H."/>
        </authorList>
    </citation>
    <scope>NUCLEOTIDE SEQUENCE [LARGE SCALE GENOMIC DNA]</scope>
    <source>
        <strain evidence="4 5">BYS139W</strain>
    </source>
</reference>
<comment type="caution">
    <text evidence="4">The sequence shown here is derived from an EMBL/GenBank/DDBJ whole genome shotgun (WGS) entry which is preliminary data.</text>
</comment>
<keyword evidence="5" id="KW-1185">Reference proteome</keyword>
<dbReference type="SUPFAM" id="SSF55331">
    <property type="entry name" value="Tautomerase/MIF"/>
    <property type="match status" value="1"/>
</dbReference>
<dbReference type="Gene3D" id="3.30.429.10">
    <property type="entry name" value="Macrophage Migration Inhibitory Factor"/>
    <property type="match status" value="1"/>
</dbReference>
<dbReference type="PANTHER" id="PTHR35530">
    <property type="entry name" value="TAUTOMERASE-RELATED"/>
    <property type="match status" value="1"/>
</dbReference>
<comment type="similarity">
    <text evidence="1">Belongs to the 4-oxalocrotonate tautomerase family.</text>
</comment>
<dbReference type="InterPro" id="IPR014347">
    <property type="entry name" value="Tautomerase/MIF_sf"/>
</dbReference>
<protein>
    <submittedName>
        <fullName evidence="4">Tautomerase family protein</fullName>
    </submittedName>
</protein>
<dbReference type="Proteomes" id="UP001368500">
    <property type="component" value="Unassembled WGS sequence"/>
</dbReference>
<sequence length="66" mass="7137">MPIIQVQMLTGRSHAQKQELSDVLTRETARITRCAAEDIQIVITEVPRANWALGGKLGEPAAQPAG</sequence>
<feature type="domain" description="4-oxalocrotonate tautomerase-like" evidence="3">
    <location>
        <begin position="2"/>
        <end position="56"/>
    </location>
</feature>
<evidence type="ECO:0000313" key="5">
    <source>
        <dbReference type="Proteomes" id="UP001368500"/>
    </source>
</evidence>
<gene>
    <name evidence="4" type="ORF">AACH11_08215</name>
</gene>
<evidence type="ECO:0000256" key="1">
    <source>
        <dbReference type="ARBA" id="ARBA00006723"/>
    </source>
</evidence>
<keyword evidence="2" id="KW-0413">Isomerase</keyword>
<dbReference type="RefSeq" id="WP_341373729.1">
    <property type="nucleotide sequence ID" value="NZ_JBBUTF010000006.1"/>
</dbReference>
<evidence type="ECO:0000259" key="3">
    <source>
        <dbReference type="Pfam" id="PF01361"/>
    </source>
</evidence>
<accession>A0ABU9B7T6</accession>